<dbReference type="GO" id="GO:0004132">
    <property type="term" value="F:dCMP deaminase activity"/>
    <property type="evidence" value="ECO:0007669"/>
    <property type="project" value="TreeGrafter"/>
</dbReference>
<evidence type="ECO:0000259" key="7">
    <source>
        <dbReference type="PROSITE" id="PS51747"/>
    </source>
</evidence>
<evidence type="ECO:0000256" key="2">
    <source>
        <dbReference type="ARBA" id="ARBA00006576"/>
    </source>
</evidence>
<reference evidence="8 9" key="1">
    <citation type="submission" date="2019-02" db="EMBL/GenBank/DDBJ databases">
        <title>Ureibacillus thermophilus.</title>
        <authorList>
            <person name="Sunny J.S."/>
            <person name="Natarajan A."/>
            <person name="Saleena L.M."/>
        </authorList>
    </citation>
    <scope>NUCLEOTIDE SEQUENCE [LARGE SCALE GENOMIC DNA]</scope>
    <source>
        <strain evidence="8 9">LM102</strain>
    </source>
</reference>
<keyword evidence="9" id="KW-1185">Reference proteome</keyword>
<dbReference type="GO" id="GO:0008270">
    <property type="term" value="F:zinc ion binding"/>
    <property type="evidence" value="ECO:0007669"/>
    <property type="project" value="InterPro"/>
</dbReference>
<keyword evidence="5" id="KW-0862">Zinc</keyword>
<evidence type="ECO:0000313" key="9">
    <source>
        <dbReference type="Proteomes" id="UP000291151"/>
    </source>
</evidence>
<dbReference type="PROSITE" id="PS00903">
    <property type="entry name" value="CYT_DCMP_DEAMINASES_1"/>
    <property type="match status" value="1"/>
</dbReference>
<dbReference type="InterPro" id="IPR035105">
    <property type="entry name" value="Deoxycytidylate_deaminase_dom"/>
</dbReference>
<dbReference type="RefSeq" id="WP_208649987.1">
    <property type="nucleotide sequence ID" value="NZ_CP036528.1"/>
</dbReference>
<dbReference type="InterPro" id="IPR013404">
    <property type="entry name" value="Competence_ComEB"/>
</dbReference>
<dbReference type="EMBL" id="CP036528">
    <property type="protein sequence ID" value="QBK26297.1"/>
    <property type="molecule type" value="Genomic_DNA"/>
</dbReference>
<evidence type="ECO:0000256" key="6">
    <source>
        <dbReference type="NCBIfam" id="TIGR02571"/>
    </source>
</evidence>
<accession>A0A4P6UU25</accession>
<name>A0A4P6UU25_9BACL</name>
<dbReference type="CDD" id="cd01286">
    <property type="entry name" value="deoxycytidylate_deaminase"/>
    <property type="match status" value="1"/>
</dbReference>
<dbReference type="AlphaFoldDB" id="A0A4P6UU25"/>
<dbReference type="Proteomes" id="UP000291151">
    <property type="component" value="Chromosome"/>
</dbReference>
<evidence type="ECO:0000256" key="5">
    <source>
        <dbReference type="ARBA" id="ARBA00022833"/>
    </source>
</evidence>
<dbReference type="InterPro" id="IPR002125">
    <property type="entry name" value="CMP_dCMP_dom"/>
</dbReference>
<evidence type="ECO:0000256" key="3">
    <source>
        <dbReference type="ARBA" id="ARBA00022723"/>
    </source>
</evidence>
<protein>
    <recommendedName>
        <fullName evidence="6">ComE operon protein 2</fullName>
    </recommendedName>
</protein>
<comment type="similarity">
    <text evidence="2">Belongs to the cytidine and deoxycytidylate deaminase family.</text>
</comment>
<organism evidence="8 9">
    <name type="scientific">Ureibacillus thermophilus</name>
    <dbReference type="NCBI Taxonomy" id="367743"/>
    <lineage>
        <taxon>Bacteria</taxon>
        <taxon>Bacillati</taxon>
        <taxon>Bacillota</taxon>
        <taxon>Bacilli</taxon>
        <taxon>Bacillales</taxon>
        <taxon>Caryophanaceae</taxon>
        <taxon>Ureibacillus</taxon>
    </lineage>
</organism>
<dbReference type="PANTHER" id="PTHR11086">
    <property type="entry name" value="DEOXYCYTIDYLATE DEAMINASE-RELATED"/>
    <property type="match status" value="1"/>
</dbReference>
<dbReference type="Gene3D" id="3.40.140.10">
    <property type="entry name" value="Cytidine Deaminase, domain 2"/>
    <property type="match status" value="1"/>
</dbReference>
<dbReference type="InterPro" id="IPR016192">
    <property type="entry name" value="APOBEC/CMP_deaminase_Zn-bd"/>
</dbReference>
<gene>
    <name evidence="8" type="ORF">DKZ56_10720</name>
</gene>
<evidence type="ECO:0000256" key="4">
    <source>
        <dbReference type="ARBA" id="ARBA00022801"/>
    </source>
</evidence>
<dbReference type="Pfam" id="PF00383">
    <property type="entry name" value="dCMP_cyt_deam_1"/>
    <property type="match status" value="1"/>
</dbReference>
<evidence type="ECO:0000313" key="8">
    <source>
        <dbReference type="EMBL" id="QBK26297.1"/>
    </source>
</evidence>
<comment type="cofactor">
    <cofactor evidence="1">
        <name>Zn(2+)</name>
        <dbReference type="ChEBI" id="CHEBI:29105"/>
    </cofactor>
</comment>
<keyword evidence="3" id="KW-0479">Metal-binding</keyword>
<dbReference type="NCBIfam" id="TIGR02571">
    <property type="entry name" value="ComEB"/>
    <property type="match status" value="1"/>
</dbReference>
<dbReference type="KEGG" id="uth:DKZ56_10720"/>
<dbReference type="GO" id="GO:0005737">
    <property type="term" value="C:cytoplasm"/>
    <property type="evidence" value="ECO:0007669"/>
    <property type="project" value="TreeGrafter"/>
</dbReference>
<sequence length="189" mass="21501">MERITWDQYFMAQSHLLALRSTCPRLSVGATIVRDRRIIAGGYNGSISGAEHCNDEGCYIRDNHCVRTIHAEINALLQCAKYGISTNGADIYITHFPCLQCTKAIIQSGIKNVYYASDYKNDPYALELFVKAGVCVMQVPFDKTNIDFLKIEKHQLMLDLLNKLREMGADEQELSYYEEKVKELFDSAK</sequence>
<proteinExistence type="inferred from homology"/>
<dbReference type="PROSITE" id="PS51747">
    <property type="entry name" value="CYT_DCMP_DEAMINASES_2"/>
    <property type="match status" value="1"/>
</dbReference>
<feature type="domain" description="CMP/dCMP-type deaminase" evidence="7">
    <location>
        <begin position="5"/>
        <end position="132"/>
    </location>
</feature>
<dbReference type="PANTHER" id="PTHR11086:SF18">
    <property type="entry name" value="DEOXYCYTIDYLATE DEAMINASE"/>
    <property type="match status" value="1"/>
</dbReference>
<dbReference type="InterPro" id="IPR015517">
    <property type="entry name" value="dCMP_deaminase-rel"/>
</dbReference>
<dbReference type="SUPFAM" id="SSF53927">
    <property type="entry name" value="Cytidine deaminase-like"/>
    <property type="match status" value="1"/>
</dbReference>
<evidence type="ECO:0000256" key="1">
    <source>
        <dbReference type="ARBA" id="ARBA00001947"/>
    </source>
</evidence>
<keyword evidence="4" id="KW-0378">Hydrolase</keyword>
<dbReference type="InterPro" id="IPR016193">
    <property type="entry name" value="Cytidine_deaminase-like"/>
</dbReference>